<feature type="region of interest" description="Disordered" evidence="1">
    <location>
        <begin position="58"/>
        <end position="154"/>
    </location>
</feature>
<name>A0A0G4I747_9ALVE</name>
<evidence type="ECO:0000313" key="2">
    <source>
        <dbReference type="EMBL" id="CEM52884.1"/>
    </source>
</evidence>
<evidence type="ECO:0000256" key="1">
    <source>
        <dbReference type="SAM" id="MobiDB-lite"/>
    </source>
</evidence>
<dbReference type="AlphaFoldDB" id="A0A0G4I747"/>
<accession>A0A0G4I747</accession>
<feature type="compositionally biased region" description="Acidic residues" evidence="1">
    <location>
        <begin position="88"/>
        <end position="119"/>
    </location>
</feature>
<protein>
    <submittedName>
        <fullName evidence="2">Uncharacterized protein</fullName>
    </submittedName>
</protein>
<reference evidence="2" key="1">
    <citation type="submission" date="2014-11" db="EMBL/GenBank/DDBJ databases">
        <authorList>
            <person name="Otto D Thomas"/>
            <person name="Naeem Raeece"/>
        </authorList>
    </citation>
    <scope>NUCLEOTIDE SEQUENCE</scope>
</reference>
<organism evidence="2">
    <name type="scientific">Chromera velia CCMP2878</name>
    <dbReference type="NCBI Taxonomy" id="1169474"/>
    <lineage>
        <taxon>Eukaryota</taxon>
        <taxon>Sar</taxon>
        <taxon>Alveolata</taxon>
        <taxon>Colpodellida</taxon>
        <taxon>Chromeraceae</taxon>
        <taxon>Chromera</taxon>
    </lineage>
</organism>
<gene>
    <name evidence="2" type="ORF">Cvel_11578</name>
</gene>
<feature type="compositionally biased region" description="Basic and acidic residues" evidence="1">
    <location>
        <begin position="58"/>
        <end position="87"/>
    </location>
</feature>
<dbReference type="VEuPathDB" id="CryptoDB:Cvel_11578"/>
<proteinExistence type="predicted"/>
<dbReference type="EMBL" id="CDMZ01005412">
    <property type="protein sequence ID" value="CEM52884.1"/>
    <property type="molecule type" value="Genomic_DNA"/>
</dbReference>
<sequence>MEEFGFGDKGRAKLKAEISALCKNNAALKDKVTAIGVLKSATKTQLKLMGEACGLHRRMEQLQDEFRQRRDRGRASDSRLGMEHREEGEEELELQEEAEEGAKEGEEEEEEEEEEESDEDSRSHKKPRTEEVLDSSLRLPPSILFPSGSVVSIKDPTGFTLAVETSRGWESTESASSPVD</sequence>